<dbReference type="Pfam" id="PF07695">
    <property type="entry name" value="7TMR-DISM_7TM"/>
    <property type="match status" value="1"/>
</dbReference>
<sequence>MGYAHASTVVLNDAGKVISLGPSLSVYVDPANQLPFEAVRSLPPEVWQPVQDNTPNYGYSAKGYWFRTQLRLQPGLPRNWLIEVGYPVLDHVECWLIQQGRIVAHWHTGDDVPFSQRPVFHRNFLFPIELTPDSEYQLWLNVSSQGTVQLPITLQTPAQFIEVEQARLLPQAIYFGMLIVLLIYNAFIWIRIHERIYLYYITYVAAMLLGQMGIQGLGYQYLWSGNIWWQDKSMAVVTASFVTFVSLFTDEFLRLWLSKPWLSRFLRGQAGLAALIALGALWLPYAVMIRVVVMLALLATVVSLFSGLLSLKQGSLPARYFVAAWSLFLGGVLLYALQKYGLLPRNWMTEYGVQLGSVFEVVVVSIALADRINHERRKRYLAQKTALEEARHRAVAESRLLYQSLHDRLTGNPNRVLLEQASGAILDRATQSGQLAAFLLIKFAQFHEINNTLGHQAGDGLLKLVADRLDQAVGRLPGIEMLETGSNGALAHIEGVSFAALMVAASEADILLSAKELARAMRETVLYLDMAIDIPVMIGISLYPAHAKDFDSLLRCAEVAVEMVVHSEHDVVIYSDSGNRYSARRLSMMGELRQAMQSDGELTLFYQPKLDLHTRQVVGVEALLRWTHPVHGNVPPDQFVVMAEHTGLIKPLTQWVLQRALRQLQHWQSQGLALGMAVNISARNLREAQFCEQLLAQLHAVQISPDTLTLELTETAVMCDQEVALRVLRHIREAGVQIAMDDFGVGHSSLSYLSQLPICELKIDKSFIFALDRQPDDTAIVRTTINMAHDLGLRVVAEGIESEQVCERLQALGCDLGQGYHIARPMPAEQLVAWLRTVRTES</sequence>
<dbReference type="InterPro" id="IPR035919">
    <property type="entry name" value="EAL_sf"/>
</dbReference>
<evidence type="ECO:0000313" key="5">
    <source>
        <dbReference type="Proteomes" id="UP000575898"/>
    </source>
</evidence>
<dbReference type="NCBIfam" id="TIGR00254">
    <property type="entry name" value="GGDEF"/>
    <property type="match status" value="1"/>
</dbReference>
<dbReference type="Pfam" id="PF00563">
    <property type="entry name" value="EAL"/>
    <property type="match status" value="1"/>
</dbReference>
<feature type="domain" description="GGDEF" evidence="3">
    <location>
        <begin position="434"/>
        <end position="577"/>
    </location>
</feature>
<keyword evidence="1" id="KW-0472">Membrane</keyword>
<evidence type="ECO:0000313" key="4">
    <source>
        <dbReference type="EMBL" id="MBB5018989.1"/>
    </source>
</evidence>
<dbReference type="CDD" id="cd01949">
    <property type="entry name" value="GGDEF"/>
    <property type="match status" value="1"/>
</dbReference>
<dbReference type="Proteomes" id="UP000575898">
    <property type="component" value="Unassembled WGS sequence"/>
</dbReference>
<dbReference type="CDD" id="cd01948">
    <property type="entry name" value="EAL"/>
    <property type="match status" value="1"/>
</dbReference>
<dbReference type="SMART" id="SM00052">
    <property type="entry name" value="EAL"/>
    <property type="match status" value="1"/>
</dbReference>
<feature type="domain" description="EAL" evidence="2">
    <location>
        <begin position="585"/>
        <end position="839"/>
    </location>
</feature>
<name>A0A840MPH0_9PROT</name>
<dbReference type="RefSeq" id="WP_184039084.1">
    <property type="nucleotide sequence ID" value="NZ_JACHHY010000013.1"/>
</dbReference>
<dbReference type="Pfam" id="PF07696">
    <property type="entry name" value="7TMR-DISMED2"/>
    <property type="match status" value="1"/>
</dbReference>
<gene>
    <name evidence="4" type="ORF">HNQ59_002287</name>
</gene>
<feature type="transmembrane region" description="Helical" evidence="1">
    <location>
        <begin position="525"/>
        <end position="545"/>
    </location>
</feature>
<dbReference type="SUPFAM" id="SSF55073">
    <property type="entry name" value="Nucleotide cyclase"/>
    <property type="match status" value="1"/>
</dbReference>
<accession>A0A840MPH0</accession>
<dbReference type="FunFam" id="3.20.20.450:FF:000001">
    <property type="entry name" value="Cyclic di-GMP phosphodiesterase yahA"/>
    <property type="match status" value="1"/>
</dbReference>
<dbReference type="PROSITE" id="PS50887">
    <property type="entry name" value="GGDEF"/>
    <property type="match status" value="1"/>
</dbReference>
<protein>
    <submittedName>
        <fullName evidence="4">Diguanylate cyclase (GGDEF)-like protein</fullName>
    </submittedName>
</protein>
<dbReference type="InterPro" id="IPR029787">
    <property type="entry name" value="Nucleotide_cyclase"/>
</dbReference>
<dbReference type="GO" id="GO:0071111">
    <property type="term" value="F:cyclic-guanylate-specific phosphodiesterase activity"/>
    <property type="evidence" value="ECO:0007669"/>
    <property type="project" value="InterPro"/>
</dbReference>
<dbReference type="InterPro" id="IPR011623">
    <property type="entry name" value="7TMR_DISM_rcpt_extracell_dom1"/>
</dbReference>
<dbReference type="InterPro" id="IPR000160">
    <property type="entry name" value="GGDEF_dom"/>
</dbReference>
<dbReference type="Gene3D" id="3.30.70.270">
    <property type="match status" value="1"/>
</dbReference>
<feature type="transmembrane region" description="Helical" evidence="1">
    <location>
        <begin position="234"/>
        <end position="253"/>
    </location>
</feature>
<feature type="transmembrane region" description="Helical" evidence="1">
    <location>
        <begin position="265"/>
        <end position="285"/>
    </location>
</feature>
<keyword evidence="1" id="KW-1133">Transmembrane helix</keyword>
<dbReference type="Gene3D" id="3.20.20.450">
    <property type="entry name" value="EAL domain"/>
    <property type="match status" value="1"/>
</dbReference>
<evidence type="ECO:0000259" key="3">
    <source>
        <dbReference type="PROSITE" id="PS50887"/>
    </source>
</evidence>
<dbReference type="EMBL" id="JACHHY010000013">
    <property type="protein sequence ID" value="MBB5018989.1"/>
    <property type="molecule type" value="Genomic_DNA"/>
</dbReference>
<comment type="caution">
    <text evidence="4">The sequence shown here is derived from an EMBL/GenBank/DDBJ whole genome shotgun (WGS) entry which is preliminary data.</text>
</comment>
<dbReference type="Gene3D" id="2.60.40.2380">
    <property type="match status" value="1"/>
</dbReference>
<dbReference type="PROSITE" id="PS50883">
    <property type="entry name" value="EAL"/>
    <property type="match status" value="1"/>
</dbReference>
<proteinExistence type="predicted"/>
<feature type="transmembrane region" description="Helical" evidence="1">
    <location>
        <begin position="172"/>
        <end position="190"/>
    </location>
</feature>
<feature type="transmembrane region" description="Helical" evidence="1">
    <location>
        <begin position="318"/>
        <end position="336"/>
    </location>
</feature>
<dbReference type="InterPro" id="IPR001633">
    <property type="entry name" value="EAL_dom"/>
</dbReference>
<evidence type="ECO:0000259" key="2">
    <source>
        <dbReference type="PROSITE" id="PS50883"/>
    </source>
</evidence>
<feature type="transmembrane region" description="Helical" evidence="1">
    <location>
        <begin position="291"/>
        <end position="311"/>
    </location>
</feature>
<feature type="transmembrane region" description="Helical" evidence="1">
    <location>
        <begin position="197"/>
        <end position="214"/>
    </location>
</feature>
<dbReference type="SUPFAM" id="SSF141868">
    <property type="entry name" value="EAL domain-like"/>
    <property type="match status" value="1"/>
</dbReference>
<dbReference type="InterPro" id="IPR043128">
    <property type="entry name" value="Rev_trsase/Diguanyl_cyclase"/>
</dbReference>
<dbReference type="InterPro" id="IPR011622">
    <property type="entry name" value="7TMR_DISM_rcpt_extracell_dom2"/>
</dbReference>
<dbReference type="SMART" id="SM00267">
    <property type="entry name" value="GGDEF"/>
    <property type="match status" value="1"/>
</dbReference>
<dbReference type="Pfam" id="PF00990">
    <property type="entry name" value="GGDEF"/>
    <property type="match status" value="1"/>
</dbReference>
<organism evidence="4 5">
    <name type="scientific">Chitinivorax tropicus</name>
    <dbReference type="NCBI Taxonomy" id="714531"/>
    <lineage>
        <taxon>Bacteria</taxon>
        <taxon>Pseudomonadati</taxon>
        <taxon>Pseudomonadota</taxon>
        <taxon>Betaproteobacteria</taxon>
        <taxon>Chitinivorax</taxon>
    </lineage>
</organism>
<dbReference type="AlphaFoldDB" id="A0A840MPH0"/>
<dbReference type="PANTHER" id="PTHR33121">
    <property type="entry name" value="CYCLIC DI-GMP PHOSPHODIESTERASE PDEF"/>
    <property type="match status" value="1"/>
</dbReference>
<keyword evidence="5" id="KW-1185">Reference proteome</keyword>
<reference evidence="4 5" key="1">
    <citation type="submission" date="2020-08" db="EMBL/GenBank/DDBJ databases">
        <title>Genomic Encyclopedia of Type Strains, Phase IV (KMG-IV): sequencing the most valuable type-strain genomes for metagenomic binning, comparative biology and taxonomic classification.</title>
        <authorList>
            <person name="Goeker M."/>
        </authorList>
    </citation>
    <scope>NUCLEOTIDE SEQUENCE [LARGE SCALE GENOMIC DNA]</scope>
    <source>
        <strain evidence="4 5">DSM 27165</strain>
    </source>
</reference>
<keyword evidence="1" id="KW-0812">Transmembrane</keyword>
<evidence type="ECO:0000256" key="1">
    <source>
        <dbReference type="SAM" id="Phobius"/>
    </source>
</evidence>
<dbReference type="InterPro" id="IPR050706">
    <property type="entry name" value="Cyclic-di-GMP_PDE-like"/>
</dbReference>
<dbReference type="PANTHER" id="PTHR33121:SF71">
    <property type="entry name" value="OXYGEN SENSOR PROTEIN DOSP"/>
    <property type="match status" value="1"/>
</dbReference>
<feature type="transmembrane region" description="Helical" evidence="1">
    <location>
        <begin position="351"/>
        <end position="369"/>
    </location>
</feature>